<evidence type="ECO:0000313" key="3">
    <source>
        <dbReference type="Proteomes" id="UP001642409"/>
    </source>
</evidence>
<sequence>MLDVMNCINVVQAMHDIQNISVFDSAIQSNISALQQNFTPQIIRLNITINDIQTQYQQNVKQMQDIVTNLTQQINCINVAGIWINGSCYQNSCQVQGQININGTCQCANANAVVQNNTCVCPKFSTLLGSVCTCPDNSKLIQDVCTCINQEQTIQQGICSCSTAGALVVNGFCSCGVDAYNISNTCGCPSNSNLINGICTCSIIGQTIQSGECICPSGQTVASGSCQTVIFINSSDIFQCSQSVFITSFDIQAITNQLATPLSFGQYQIFASSNIITNAFIDICDNVIYSTSINPLFQSQNSFTNIKIQFGVQVVTSGSILTPATSVLKIVQMNIISKTGSQIYVSSFINIIAASSQNSSINKLLVNLSFSRSSGNITLINTVTCLNITGYQILGAIQSTNTVAMISLNLNSTTIINNVCFKPTVFTVGNCSSYLFNSVNSVFLTLSDIGIIIGDSSNQVLAQIASNSTFQFQFG</sequence>
<dbReference type="Proteomes" id="UP001642409">
    <property type="component" value="Unassembled WGS sequence"/>
</dbReference>
<gene>
    <name evidence="1" type="ORF">HINF_LOCUS22151</name>
    <name evidence="2" type="ORF">HINF_LOCUS67830</name>
</gene>
<evidence type="ECO:0000313" key="1">
    <source>
        <dbReference type="EMBL" id="CAI9934506.1"/>
    </source>
</evidence>
<accession>A0AA86PB68</accession>
<organism evidence="1">
    <name type="scientific">Hexamita inflata</name>
    <dbReference type="NCBI Taxonomy" id="28002"/>
    <lineage>
        <taxon>Eukaryota</taxon>
        <taxon>Metamonada</taxon>
        <taxon>Diplomonadida</taxon>
        <taxon>Hexamitidae</taxon>
        <taxon>Hexamitinae</taxon>
        <taxon>Hexamita</taxon>
    </lineage>
</organism>
<reference evidence="1" key="1">
    <citation type="submission" date="2023-06" db="EMBL/GenBank/DDBJ databases">
        <authorList>
            <person name="Kurt Z."/>
        </authorList>
    </citation>
    <scope>NUCLEOTIDE SEQUENCE</scope>
</reference>
<comment type="caution">
    <text evidence="1">The sequence shown here is derived from an EMBL/GenBank/DDBJ whole genome shotgun (WGS) entry which is preliminary data.</text>
</comment>
<dbReference type="EMBL" id="CATOUU010000570">
    <property type="protein sequence ID" value="CAI9934506.1"/>
    <property type="molecule type" value="Genomic_DNA"/>
</dbReference>
<dbReference type="EMBL" id="CAXDID020000473">
    <property type="protein sequence ID" value="CAL6095187.1"/>
    <property type="molecule type" value="Genomic_DNA"/>
</dbReference>
<evidence type="ECO:0000313" key="2">
    <source>
        <dbReference type="EMBL" id="CAL6095187.1"/>
    </source>
</evidence>
<proteinExistence type="predicted"/>
<dbReference type="AlphaFoldDB" id="A0AA86PB68"/>
<keyword evidence="3" id="KW-1185">Reference proteome</keyword>
<reference evidence="2 3" key="2">
    <citation type="submission" date="2024-07" db="EMBL/GenBank/DDBJ databases">
        <authorList>
            <person name="Akdeniz Z."/>
        </authorList>
    </citation>
    <scope>NUCLEOTIDE SEQUENCE [LARGE SCALE GENOMIC DNA]</scope>
</reference>
<name>A0AA86PB68_9EUKA</name>
<protein>
    <submittedName>
        <fullName evidence="1">Uncharacterized protein</fullName>
    </submittedName>
</protein>